<dbReference type="AlphaFoldDB" id="A0A0W8FET6"/>
<organism evidence="1">
    <name type="scientific">hydrocarbon metagenome</name>
    <dbReference type="NCBI Taxonomy" id="938273"/>
    <lineage>
        <taxon>unclassified sequences</taxon>
        <taxon>metagenomes</taxon>
        <taxon>ecological metagenomes</taxon>
    </lineage>
</organism>
<protein>
    <submittedName>
        <fullName evidence="1">Uncharacterized protein</fullName>
    </submittedName>
</protein>
<accession>A0A0W8FET6</accession>
<name>A0A0W8FET6_9ZZZZ</name>
<evidence type="ECO:0000313" key="1">
    <source>
        <dbReference type="EMBL" id="KUG19414.1"/>
    </source>
</evidence>
<dbReference type="EMBL" id="LNQE01001294">
    <property type="protein sequence ID" value="KUG19414.1"/>
    <property type="molecule type" value="Genomic_DNA"/>
</dbReference>
<sequence length="321" mass="36140">MLRFVHRRDVLVVPVDCQRILDEIVRPERCKLDAGTDEVLDQDGAARYLDHDPERCVLHVDAPPPHQLLCPDELRGMVHHGEHDAEVAVSPLPEPLERLHLHPELVRGLQVAPYPAPAEHGVVLYRFVLAALHIPELVGRRIERPDPDRFAVECIEHGPDAVVEFRDEFLLPPVADEPARRPVQPKDQVLDSEEADAVCSGRSGPFCGLRQGYVHLDERRGDERGCRHRDLSGRFLLFNLNGTLIDEPTLAVDRHDLARFQHLRRLPRADDCRCAELPADDGGMAGHPSLVGDDRCHPPHCRHHVGIGHPCDKDISLKDRP</sequence>
<comment type="caution">
    <text evidence="1">The sequence shown here is derived from an EMBL/GenBank/DDBJ whole genome shotgun (WGS) entry which is preliminary data.</text>
</comment>
<gene>
    <name evidence="1" type="ORF">ASZ90_010876</name>
</gene>
<reference evidence="1" key="1">
    <citation type="journal article" date="2015" name="Proc. Natl. Acad. Sci. U.S.A.">
        <title>Networks of energetic and metabolic interactions define dynamics in microbial communities.</title>
        <authorList>
            <person name="Embree M."/>
            <person name="Liu J.K."/>
            <person name="Al-Bassam M.M."/>
            <person name="Zengler K."/>
        </authorList>
    </citation>
    <scope>NUCLEOTIDE SEQUENCE</scope>
</reference>
<proteinExistence type="predicted"/>